<dbReference type="GO" id="GO:0005886">
    <property type="term" value="C:plasma membrane"/>
    <property type="evidence" value="ECO:0007669"/>
    <property type="project" value="TreeGrafter"/>
</dbReference>
<feature type="transmembrane region" description="Helical" evidence="6">
    <location>
        <begin position="75"/>
        <end position="100"/>
    </location>
</feature>
<dbReference type="Gene3D" id="1.20.1250.20">
    <property type="entry name" value="MFS general substrate transporter like domains"/>
    <property type="match status" value="1"/>
</dbReference>
<dbReference type="PANTHER" id="PTHR23501:SF198">
    <property type="entry name" value="AZOLE RESISTANCE PROTEIN 1-RELATED"/>
    <property type="match status" value="1"/>
</dbReference>
<dbReference type="SUPFAM" id="SSF103473">
    <property type="entry name" value="MFS general substrate transporter"/>
    <property type="match status" value="2"/>
</dbReference>
<sequence length="580" mass="63059">MSYLKTRDVIPPSPPRESALTLTGTPSSKPGSLTAAQEDDEKKGQENDDLGRTVTTTSIAADGSIPDGVLTGARLYLVFLALMFSVFMFALDQSIVSTAIPSIVSDFEAFSAVAWIVTAYFLTQCGFILLVGQMLTVFKAKWVLLWAIFFFELGSLLCALANSMTMLIVARAVQGIGASGMFVSIIAIISVVTKVEQRAGFMAGFGFVFVISSVIGPLLGGVFTEHASWRWCFWINLPFGGVAAAAVLFLLPARKPDRHHKDQPKTWREALTKMDWLGSALVLVFITCLLLALQWGGNDYPWYNWRIPLLFTLGGVLVIVFFIWEYYYNINALIPRELLTNRSIVAASGTCFMLMLAMLGGTYQLPLFYQAGRGHSAQKSGIDIIPFMVLVCVGIFVSGGFVTKFGHYWTFIIVGPPIAAIGFGLLFTVREDTSNAKIIGYQILAGFGIGLAFQNIILSAQAEYAKRPALIPQATSVVSFFQLTGAAIGVGIVNTVQSVYLNTYLHEYAPDAPFEIVRESTSAIATLSDDLKPGVIHAYVLAISKSYLPIFVALALSVVFGVFIRNHNMLKLGVTPGMAV</sequence>
<accession>A0A427XDG3</accession>
<evidence type="ECO:0000256" key="1">
    <source>
        <dbReference type="ARBA" id="ARBA00004141"/>
    </source>
</evidence>
<protein>
    <recommendedName>
        <fullName evidence="7">Major facilitator superfamily (MFS) profile domain-containing protein</fullName>
    </recommendedName>
</protein>
<dbReference type="Pfam" id="PF07690">
    <property type="entry name" value="MFS_1"/>
    <property type="match status" value="1"/>
</dbReference>
<keyword evidence="3 6" id="KW-1133">Transmembrane helix</keyword>
<dbReference type="InterPro" id="IPR036259">
    <property type="entry name" value="MFS_trans_sf"/>
</dbReference>
<evidence type="ECO:0000313" key="8">
    <source>
        <dbReference type="EMBL" id="RSH76895.1"/>
    </source>
</evidence>
<evidence type="ECO:0000256" key="2">
    <source>
        <dbReference type="ARBA" id="ARBA00022692"/>
    </source>
</evidence>
<comment type="caution">
    <text evidence="8">The sequence shown here is derived from an EMBL/GenBank/DDBJ whole genome shotgun (WGS) entry which is preliminary data.</text>
</comment>
<dbReference type="Gene3D" id="1.20.1720.10">
    <property type="entry name" value="Multidrug resistance protein D"/>
    <property type="match status" value="1"/>
</dbReference>
<dbReference type="PANTHER" id="PTHR23501">
    <property type="entry name" value="MAJOR FACILITATOR SUPERFAMILY"/>
    <property type="match status" value="1"/>
</dbReference>
<feature type="transmembrane region" description="Helical" evidence="6">
    <location>
        <begin position="439"/>
        <end position="458"/>
    </location>
</feature>
<feature type="transmembrane region" description="Helical" evidence="6">
    <location>
        <begin position="112"/>
        <end position="131"/>
    </location>
</feature>
<feature type="transmembrane region" description="Helical" evidence="6">
    <location>
        <begin position="470"/>
        <end position="493"/>
    </location>
</feature>
<dbReference type="GeneID" id="39588373"/>
<feature type="region of interest" description="Disordered" evidence="5">
    <location>
        <begin position="1"/>
        <end position="51"/>
    </location>
</feature>
<evidence type="ECO:0000256" key="5">
    <source>
        <dbReference type="SAM" id="MobiDB-lite"/>
    </source>
</evidence>
<dbReference type="CDD" id="cd17502">
    <property type="entry name" value="MFS_Azr1_MDR_like"/>
    <property type="match status" value="1"/>
</dbReference>
<evidence type="ECO:0000259" key="7">
    <source>
        <dbReference type="PROSITE" id="PS50850"/>
    </source>
</evidence>
<dbReference type="PROSITE" id="PS50850">
    <property type="entry name" value="MFS"/>
    <property type="match status" value="1"/>
</dbReference>
<evidence type="ECO:0000256" key="6">
    <source>
        <dbReference type="SAM" id="Phobius"/>
    </source>
</evidence>
<gene>
    <name evidence="8" type="ORF">EHS24_003830</name>
</gene>
<keyword evidence="9" id="KW-1185">Reference proteome</keyword>
<dbReference type="Proteomes" id="UP000279236">
    <property type="component" value="Unassembled WGS sequence"/>
</dbReference>
<dbReference type="InterPro" id="IPR020846">
    <property type="entry name" value="MFS_dom"/>
</dbReference>
<feature type="domain" description="Major facilitator superfamily (MFS) profile" evidence="7">
    <location>
        <begin position="78"/>
        <end position="569"/>
    </location>
</feature>
<dbReference type="AlphaFoldDB" id="A0A427XDG3"/>
<keyword evidence="2 6" id="KW-0812">Transmembrane</keyword>
<keyword evidence="4 6" id="KW-0472">Membrane</keyword>
<name>A0A427XDG3_9TREE</name>
<dbReference type="RefSeq" id="XP_028472042.1">
    <property type="nucleotide sequence ID" value="XM_028619469.1"/>
</dbReference>
<feature type="compositionally biased region" description="Polar residues" evidence="5">
    <location>
        <begin position="20"/>
        <end position="35"/>
    </location>
</feature>
<proteinExistence type="predicted"/>
<dbReference type="OrthoDB" id="10021397at2759"/>
<dbReference type="InterPro" id="IPR011701">
    <property type="entry name" value="MFS"/>
</dbReference>
<evidence type="ECO:0000313" key="9">
    <source>
        <dbReference type="Proteomes" id="UP000279236"/>
    </source>
</evidence>
<evidence type="ECO:0000256" key="3">
    <source>
        <dbReference type="ARBA" id="ARBA00022989"/>
    </source>
</evidence>
<dbReference type="GO" id="GO:0022857">
    <property type="term" value="F:transmembrane transporter activity"/>
    <property type="evidence" value="ECO:0007669"/>
    <property type="project" value="InterPro"/>
</dbReference>
<feature type="transmembrane region" description="Helical" evidence="6">
    <location>
        <begin position="344"/>
        <end position="364"/>
    </location>
</feature>
<feature type="transmembrane region" description="Helical" evidence="6">
    <location>
        <begin position="274"/>
        <end position="293"/>
    </location>
</feature>
<feature type="compositionally biased region" description="Basic and acidic residues" evidence="5">
    <location>
        <begin position="40"/>
        <end position="51"/>
    </location>
</feature>
<feature type="transmembrane region" description="Helical" evidence="6">
    <location>
        <begin position="305"/>
        <end position="324"/>
    </location>
</feature>
<dbReference type="EMBL" id="RSCE01000019">
    <property type="protein sequence ID" value="RSH76895.1"/>
    <property type="molecule type" value="Genomic_DNA"/>
</dbReference>
<evidence type="ECO:0000256" key="4">
    <source>
        <dbReference type="ARBA" id="ARBA00023136"/>
    </source>
</evidence>
<feature type="transmembrane region" description="Helical" evidence="6">
    <location>
        <begin position="409"/>
        <end position="427"/>
    </location>
</feature>
<feature type="transmembrane region" description="Helical" evidence="6">
    <location>
        <begin position="168"/>
        <end position="192"/>
    </location>
</feature>
<reference evidence="8 9" key="1">
    <citation type="submission" date="2018-11" db="EMBL/GenBank/DDBJ databases">
        <title>Genome sequence of Apiotrichum porosum DSM 27194.</title>
        <authorList>
            <person name="Aliyu H."/>
            <person name="Gorte O."/>
            <person name="Ochsenreither K."/>
        </authorList>
    </citation>
    <scope>NUCLEOTIDE SEQUENCE [LARGE SCALE GENOMIC DNA]</scope>
    <source>
        <strain evidence="8 9">DSM 27194</strain>
    </source>
</reference>
<comment type="subcellular location">
    <subcellularLocation>
        <location evidence="1">Membrane</location>
        <topology evidence="1">Multi-pass membrane protein</topology>
    </subcellularLocation>
</comment>
<feature type="transmembrane region" description="Helical" evidence="6">
    <location>
        <begin position="199"/>
        <end position="219"/>
    </location>
</feature>
<feature type="transmembrane region" description="Helical" evidence="6">
    <location>
        <begin position="143"/>
        <end position="162"/>
    </location>
</feature>
<feature type="transmembrane region" description="Helical" evidence="6">
    <location>
        <begin position="231"/>
        <end position="253"/>
    </location>
</feature>
<feature type="transmembrane region" description="Helical" evidence="6">
    <location>
        <begin position="547"/>
        <end position="564"/>
    </location>
</feature>
<organism evidence="8 9">
    <name type="scientific">Apiotrichum porosum</name>
    <dbReference type="NCBI Taxonomy" id="105984"/>
    <lineage>
        <taxon>Eukaryota</taxon>
        <taxon>Fungi</taxon>
        <taxon>Dikarya</taxon>
        <taxon>Basidiomycota</taxon>
        <taxon>Agaricomycotina</taxon>
        <taxon>Tremellomycetes</taxon>
        <taxon>Trichosporonales</taxon>
        <taxon>Trichosporonaceae</taxon>
        <taxon>Apiotrichum</taxon>
    </lineage>
</organism>
<feature type="transmembrane region" description="Helical" evidence="6">
    <location>
        <begin position="384"/>
        <end position="402"/>
    </location>
</feature>